<dbReference type="AlphaFoldDB" id="A0A1A9VHN1"/>
<dbReference type="VEuPathDB" id="VectorBase:GAUT037734"/>
<organism evidence="1 2">
    <name type="scientific">Glossina austeni</name>
    <name type="common">Savannah tsetse fly</name>
    <dbReference type="NCBI Taxonomy" id="7395"/>
    <lineage>
        <taxon>Eukaryota</taxon>
        <taxon>Metazoa</taxon>
        <taxon>Ecdysozoa</taxon>
        <taxon>Arthropoda</taxon>
        <taxon>Hexapoda</taxon>
        <taxon>Insecta</taxon>
        <taxon>Pterygota</taxon>
        <taxon>Neoptera</taxon>
        <taxon>Endopterygota</taxon>
        <taxon>Diptera</taxon>
        <taxon>Brachycera</taxon>
        <taxon>Muscomorpha</taxon>
        <taxon>Hippoboscoidea</taxon>
        <taxon>Glossinidae</taxon>
        <taxon>Glossina</taxon>
    </lineage>
</organism>
<dbReference type="STRING" id="7395.A0A1A9VHN1"/>
<proteinExistence type="predicted"/>
<name>A0A1A9VHN1_GLOAU</name>
<evidence type="ECO:0000313" key="2">
    <source>
        <dbReference type="Proteomes" id="UP000078200"/>
    </source>
</evidence>
<keyword evidence="2" id="KW-1185">Reference proteome</keyword>
<dbReference type="EnsemblMetazoa" id="GAUT037734-RA">
    <property type="protein sequence ID" value="GAUT037734-PA"/>
    <property type="gene ID" value="GAUT037734"/>
</dbReference>
<dbReference type="Proteomes" id="UP000078200">
    <property type="component" value="Unassembled WGS sequence"/>
</dbReference>
<accession>A0A1A9VHN1</accession>
<protein>
    <submittedName>
        <fullName evidence="1">Uncharacterized protein</fullName>
    </submittedName>
</protein>
<sequence length="129" mass="14946">MLEEAELMEELEQEWASLEITDMTDQIVNKLISDDMEAPREMKRIFREKQAEKNGKCLTRVENTEKQRIVEKDEIIDIMLATNNNVLLNLELRTGALLADRNSDDDLPEEIEVTTEQTKFLTAFEQSGL</sequence>
<reference evidence="1" key="1">
    <citation type="submission" date="2020-05" db="UniProtKB">
        <authorList>
            <consortium name="EnsemblMetazoa"/>
        </authorList>
    </citation>
    <scope>IDENTIFICATION</scope>
    <source>
        <strain evidence="1">TTRI</strain>
    </source>
</reference>
<evidence type="ECO:0000313" key="1">
    <source>
        <dbReference type="EnsemblMetazoa" id="GAUT037734-PA"/>
    </source>
</evidence>